<accession>A0A9D1H2P9</accession>
<feature type="domain" description="P-type ATPase A" evidence="12">
    <location>
        <begin position="121"/>
        <end position="220"/>
    </location>
</feature>
<dbReference type="InterPro" id="IPR023298">
    <property type="entry name" value="ATPase_P-typ_TM_dom_sf"/>
</dbReference>
<reference evidence="13" key="2">
    <citation type="journal article" date="2021" name="PeerJ">
        <title>Extensive microbial diversity within the chicken gut microbiome revealed by metagenomics and culture.</title>
        <authorList>
            <person name="Gilroy R."/>
            <person name="Ravi A."/>
            <person name="Getino M."/>
            <person name="Pursley I."/>
            <person name="Horton D.L."/>
            <person name="Alikhan N.F."/>
            <person name="Baker D."/>
            <person name="Gharbi K."/>
            <person name="Hall N."/>
            <person name="Watson M."/>
            <person name="Adriaenssens E.M."/>
            <person name="Foster-Nyarko E."/>
            <person name="Jarju S."/>
            <person name="Secka A."/>
            <person name="Antonio M."/>
            <person name="Oren A."/>
            <person name="Chaudhuri R.R."/>
            <person name="La Ragione R."/>
            <person name="Hildebrand F."/>
            <person name="Pallen M.J."/>
        </authorList>
    </citation>
    <scope>NUCLEOTIDE SEQUENCE</scope>
    <source>
        <strain evidence="13">CHK181-108</strain>
    </source>
</reference>
<dbReference type="InterPro" id="IPR051014">
    <property type="entry name" value="Cation_Transport_ATPase_IB"/>
</dbReference>
<dbReference type="Gene3D" id="3.40.1110.10">
    <property type="entry name" value="Calcium-transporting ATPase, cytoplasmic domain N"/>
    <property type="match status" value="1"/>
</dbReference>
<dbReference type="InterPro" id="IPR023214">
    <property type="entry name" value="HAD_sf"/>
</dbReference>
<dbReference type="InterPro" id="IPR008250">
    <property type="entry name" value="ATPase_P-typ_transduc_dom_A_sf"/>
</dbReference>
<dbReference type="PRINTS" id="PR00941">
    <property type="entry name" value="CDATPASE"/>
</dbReference>
<dbReference type="SFLD" id="SFLDG00002">
    <property type="entry name" value="C1.7:_P-type_atpase_like"/>
    <property type="match status" value="1"/>
</dbReference>
<evidence type="ECO:0000313" key="14">
    <source>
        <dbReference type="Proteomes" id="UP000824165"/>
    </source>
</evidence>
<keyword evidence="11" id="KW-1003">Cell membrane</keyword>
<organism evidence="13 14">
    <name type="scientific">Candidatus Ornithomonoglobus intestinigallinarum</name>
    <dbReference type="NCBI Taxonomy" id="2840894"/>
    <lineage>
        <taxon>Bacteria</taxon>
        <taxon>Bacillati</taxon>
        <taxon>Bacillota</taxon>
        <taxon>Clostridia</taxon>
        <taxon>Candidatus Ornithomonoglobus</taxon>
    </lineage>
</organism>
<comment type="catalytic activity">
    <reaction evidence="10">
        <text>Cd(2+)(in) + ATP + H2O = Cd(2+)(out) + ADP + phosphate + H(+)</text>
        <dbReference type="Rhea" id="RHEA:12132"/>
        <dbReference type="ChEBI" id="CHEBI:15377"/>
        <dbReference type="ChEBI" id="CHEBI:15378"/>
        <dbReference type="ChEBI" id="CHEBI:30616"/>
        <dbReference type="ChEBI" id="CHEBI:43474"/>
        <dbReference type="ChEBI" id="CHEBI:48775"/>
        <dbReference type="ChEBI" id="CHEBI:456216"/>
        <dbReference type="EC" id="7.2.2.21"/>
    </reaction>
</comment>
<protein>
    <recommendedName>
        <fullName evidence="9">Cd(2+)-exporting ATPase</fullName>
        <ecNumber evidence="9">7.2.2.21</ecNumber>
    </recommendedName>
</protein>
<comment type="subcellular location">
    <subcellularLocation>
        <location evidence="1">Cell membrane</location>
        <topology evidence="1">Multi-pass membrane protein</topology>
    </subcellularLocation>
</comment>
<dbReference type="SFLD" id="SFLDF00027">
    <property type="entry name" value="p-type_atpase"/>
    <property type="match status" value="1"/>
</dbReference>
<keyword evidence="6" id="KW-1278">Translocase</keyword>
<dbReference type="NCBIfam" id="TIGR01525">
    <property type="entry name" value="ATPase-IB_hvy"/>
    <property type="match status" value="1"/>
</dbReference>
<feature type="transmembrane region" description="Helical" evidence="11">
    <location>
        <begin position="576"/>
        <end position="596"/>
    </location>
</feature>
<dbReference type="InterPro" id="IPR044492">
    <property type="entry name" value="P_typ_ATPase_HD_dom"/>
</dbReference>
<comment type="caution">
    <text evidence="13">The sequence shown here is derived from an EMBL/GenBank/DDBJ whole genome shotgun (WGS) entry which is preliminary data.</text>
</comment>
<evidence type="ECO:0000256" key="10">
    <source>
        <dbReference type="ARBA" id="ARBA00049338"/>
    </source>
</evidence>
<dbReference type="NCBIfam" id="TIGR01512">
    <property type="entry name" value="ATPase-IB2_Cd"/>
    <property type="match status" value="1"/>
</dbReference>
<dbReference type="Pfam" id="PF00702">
    <property type="entry name" value="Hydrolase"/>
    <property type="match status" value="1"/>
</dbReference>
<dbReference type="PROSITE" id="PS00154">
    <property type="entry name" value="ATPASE_E1_E2"/>
    <property type="match status" value="1"/>
</dbReference>
<evidence type="ECO:0000256" key="6">
    <source>
        <dbReference type="ARBA" id="ARBA00022967"/>
    </source>
</evidence>
<dbReference type="InterPro" id="IPR059000">
    <property type="entry name" value="ATPase_P-type_domA"/>
</dbReference>
<feature type="transmembrane region" description="Helical" evidence="11">
    <location>
        <begin position="64"/>
        <end position="80"/>
    </location>
</feature>
<dbReference type="SUPFAM" id="SSF56784">
    <property type="entry name" value="HAD-like"/>
    <property type="match status" value="1"/>
</dbReference>
<feature type="transmembrane region" description="Helical" evidence="11">
    <location>
        <begin position="602"/>
        <end position="624"/>
    </location>
</feature>
<keyword evidence="11" id="KW-0547">Nucleotide-binding</keyword>
<evidence type="ECO:0000256" key="4">
    <source>
        <dbReference type="ARBA" id="ARBA00022692"/>
    </source>
</evidence>
<dbReference type="SFLD" id="SFLDS00003">
    <property type="entry name" value="Haloacid_Dehalogenase"/>
    <property type="match status" value="1"/>
</dbReference>
<dbReference type="FunFam" id="2.70.150.10:FF:000002">
    <property type="entry name" value="Copper-transporting ATPase 1, putative"/>
    <property type="match status" value="1"/>
</dbReference>
<dbReference type="PANTHER" id="PTHR48085">
    <property type="entry name" value="CADMIUM/ZINC-TRANSPORTING ATPASE HMA2-RELATED"/>
    <property type="match status" value="1"/>
</dbReference>
<dbReference type="Gene3D" id="3.40.50.1000">
    <property type="entry name" value="HAD superfamily/HAD-like"/>
    <property type="match status" value="1"/>
</dbReference>
<dbReference type="NCBIfam" id="TIGR01494">
    <property type="entry name" value="ATPase_P-type"/>
    <property type="match status" value="1"/>
</dbReference>
<comment type="similarity">
    <text evidence="2 11">Belongs to the cation transport ATPase (P-type) (TC 3.A.3) family. Type IB subfamily.</text>
</comment>
<evidence type="ECO:0000259" key="12">
    <source>
        <dbReference type="Pfam" id="PF00122"/>
    </source>
</evidence>
<evidence type="ECO:0000256" key="3">
    <source>
        <dbReference type="ARBA" id="ARBA00022539"/>
    </source>
</evidence>
<dbReference type="GO" id="GO:0046872">
    <property type="term" value="F:metal ion binding"/>
    <property type="evidence" value="ECO:0007669"/>
    <property type="project" value="UniProtKB-KW"/>
</dbReference>
<evidence type="ECO:0000256" key="5">
    <source>
        <dbReference type="ARBA" id="ARBA00022723"/>
    </source>
</evidence>
<keyword evidence="5 11" id="KW-0479">Metal-binding</keyword>
<evidence type="ECO:0000256" key="7">
    <source>
        <dbReference type="ARBA" id="ARBA00022989"/>
    </source>
</evidence>
<dbReference type="Gene3D" id="2.70.150.10">
    <property type="entry name" value="Calcium-transporting ATPase, cytoplasmic transduction domain A"/>
    <property type="match status" value="1"/>
</dbReference>
<evidence type="ECO:0000256" key="8">
    <source>
        <dbReference type="ARBA" id="ARBA00023136"/>
    </source>
</evidence>
<dbReference type="PRINTS" id="PR00119">
    <property type="entry name" value="CATATPASE"/>
</dbReference>
<evidence type="ECO:0000256" key="1">
    <source>
        <dbReference type="ARBA" id="ARBA00004651"/>
    </source>
</evidence>
<dbReference type="Pfam" id="PF00122">
    <property type="entry name" value="E1-E2_ATPase"/>
    <property type="match status" value="1"/>
</dbReference>
<keyword evidence="4 11" id="KW-0812">Transmembrane</keyword>
<reference evidence="13" key="1">
    <citation type="submission" date="2020-10" db="EMBL/GenBank/DDBJ databases">
        <authorList>
            <person name="Gilroy R."/>
        </authorList>
    </citation>
    <scope>NUCLEOTIDE SEQUENCE</scope>
    <source>
        <strain evidence="13">CHK181-108</strain>
    </source>
</reference>
<gene>
    <name evidence="13" type="primary">cadA</name>
    <name evidence="13" type="ORF">IAA60_05075</name>
</gene>
<evidence type="ECO:0000256" key="2">
    <source>
        <dbReference type="ARBA" id="ARBA00006024"/>
    </source>
</evidence>
<dbReference type="PANTHER" id="PTHR48085:SF5">
    <property type="entry name" value="CADMIUM_ZINC-TRANSPORTING ATPASE HMA4-RELATED"/>
    <property type="match status" value="1"/>
</dbReference>
<evidence type="ECO:0000256" key="9">
    <source>
        <dbReference type="ARBA" id="ARBA00039103"/>
    </source>
</evidence>
<dbReference type="SUPFAM" id="SSF81653">
    <property type="entry name" value="Calcium ATPase, transduction domain A"/>
    <property type="match status" value="1"/>
</dbReference>
<dbReference type="InterPro" id="IPR018303">
    <property type="entry name" value="ATPase_P-typ_P_site"/>
</dbReference>
<dbReference type="Proteomes" id="UP000824165">
    <property type="component" value="Unassembled WGS sequence"/>
</dbReference>
<dbReference type="GO" id="GO:0016887">
    <property type="term" value="F:ATP hydrolysis activity"/>
    <property type="evidence" value="ECO:0007669"/>
    <property type="project" value="InterPro"/>
</dbReference>
<feature type="transmembrane region" description="Helical" evidence="11">
    <location>
        <begin position="272"/>
        <end position="297"/>
    </location>
</feature>
<dbReference type="InterPro" id="IPR001757">
    <property type="entry name" value="P_typ_ATPase"/>
</dbReference>
<dbReference type="GO" id="GO:0008551">
    <property type="term" value="F:P-type cadmium transporter activity"/>
    <property type="evidence" value="ECO:0007669"/>
    <property type="project" value="UniProtKB-EC"/>
</dbReference>
<dbReference type="GO" id="GO:0005524">
    <property type="term" value="F:ATP binding"/>
    <property type="evidence" value="ECO:0007669"/>
    <property type="project" value="UniProtKB-UniRule"/>
</dbReference>
<keyword evidence="8 11" id="KW-0472">Membrane</keyword>
<dbReference type="EMBL" id="DVLU01000049">
    <property type="protein sequence ID" value="HIT85265.1"/>
    <property type="molecule type" value="Genomic_DNA"/>
</dbReference>
<dbReference type="InterPro" id="IPR036412">
    <property type="entry name" value="HAD-like_sf"/>
</dbReference>
<evidence type="ECO:0000313" key="13">
    <source>
        <dbReference type="EMBL" id="HIT85265.1"/>
    </source>
</evidence>
<dbReference type="InterPro" id="IPR027256">
    <property type="entry name" value="P-typ_ATPase_IB"/>
</dbReference>
<name>A0A9D1H2P9_9FIRM</name>
<proteinExistence type="inferred from homology"/>
<keyword evidence="11" id="KW-0067">ATP-binding</keyword>
<dbReference type="GO" id="GO:0005886">
    <property type="term" value="C:plasma membrane"/>
    <property type="evidence" value="ECO:0007669"/>
    <property type="project" value="UniProtKB-SubCell"/>
</dbReference>
<keyword evidence="7 11" id="KW-1133">Transmembrane helix</keyword>
<dbReference type="AlphaFoldDB" id="A0A9D1H2P9"/>
<sequence>MSGKQKKMLVRIIVSAAMLAALHFIPAEGALRFILYMIPYFVVGYDILIKAAKGIKNGRVLDECFLMAIATVGAIALALYDRSGDYTEAIAVMLFYQVGEWFQSYAVGKSRRSISELMDIRPDYANIERDGRLESVDPDEVEPGSVIVVRPGEKVPIDGVVAEGASSLNTSALTGESMPEDVKPGDEIISGCINMTGVLKIKTTKEFGESTVSKILDLVENASSRKSRSEDFISEFARVYTPAVCIGALALALLPPLARLIIMGIAPEWGVWIYRALTFLVISCPCALVISIPLSFFAGIGGASRAGILIKGSNYLETLSKAGIVVFDKTGTLTQGVFEVNGIHHNELKNEQLIEYAALVESSSSHPISKSLLRAYGREPDRSRVSDIKEISGCGITAAVDGRRVAAGNARLMESLNVKYINCHMTGTIIHIAIDGEYAGHIVISDIIKPHSKQAVEELKKAGVEKTVMLTGDRSAVAEQVAGALNIDTVYSELLPAGKVERVEELMSAKPEKTKLAFVGDGINDAPVLSRADIGIAMGAMGSDAAIEAADVVLMDDDPLKISKAVKISRKCIGIVYQNIVFAIGIKLICLALGALGFANMWLAIFADVGVMVIAVLNAIRALFVKKL</sequence>
<evidence type="ECO:0000256" key="11">
    <source>
        <dbReference type="RuleBase" id="RU362081"/>
    </source>
</evidence>
<dbReference type="SUPFAM" id="SSF81665">
    <property type="entry name" value="Calcium ATPase, transmembrane domain M"/>
    <property type="match status" value="1"/>
</dbReference>
<dbReference type="InterPro" id="IPR023299">
    <property type="entry name" value="ATPase_P-typ_cyto_dom_N"/>
</dbReference>
<feature type="transmembrane region" description="Helical" evidence="11">
    <location>
        <begin position="243"/>
        <end position="266"/>
    </location>
</feature>
<dbReference type="EC" id="7.2.2.21" evidence="9"/>
<keyword evidence="3" id="KW-0104">Cadmium</keyword>